<protein>
    <recommendedName>
        <fullName evidence="2">histidine kinase</fullName>
        <ecNumber evidence="2">2.7.13.3</ecNumber>
    </recommendedName>
</protein>
<dbReference type="PRINTS" id="PR00344">
    <property type="entry name" value="BCTRLSENSOR"/>
</dbReference>
<feature type="transmembrane region" description="Helical" evidence="6">
    <location>
        <begin position="139"/>
        <end position="157"/>
    </location>
</feature>
<reference evidence="8" key="1">
    <citation type="submission" date="2020-12" db="EMBL/GenBank/DDBJ databases">
        <title>Clostridium thailandense sp. nov., a novel acetogenic bacterium isolated from peat land soil in Thailand.</title>
        <authorList>
            <person name="Chaikitkaew S."/>
            <person name="Birkeland N.K."/>
        </authorList>
    </citation>
    <scope>NUCLEOTIDE SEQUENCE</scope>
    <source>
        <strain evidence="8">DSM 17425</strain>
    </source>
</reference>
<evidence type="ECO:0000259" key="7">
    <source>
        <dbReference type="PROSITE" id="PS50109"/>
    </source>
</evidence>
<accession>A0A934M537</accession>
<dbReference type="SUPFAM" id="SSF55874">
    <property type="entry name" value="ATPase domain of HSP90 chaperone/DNA topoisomerase II/histidine kinase"/>
    <property type="match status" value="1"/>
</dbReference>
<keyword evidence="6" id="KW-1133">Transmembrane helix</keyword>
<dbReference type="GO" id="GO:0000155">
    <property type="term" value="F:phosphorelay sensor kinase activity"/>
    <property type="evidence" value="ECO:0007669"/>
    <property type="project" value="TreeGrafter"/>
</dbReference>
<evidence type="ECO:0000256" key="1">
    <source>
        <dbReference type="ARBA" id="ARBA00000085"/>
    </source>
</evidence>
<evidence type="ECO:0000256" key="3">
    <source>
        <dbReference type="ARBA" id="ARBA00022553"/>
    </source>
</evidence>
<dbReference type="InterPro" id="IPR003594">
    <property type="entry name" value="HATPase_dom"/>
</dbReference>
<sequence>MIIVVPLAGELKLYPFPNTFRISFGIPVFFLLLLGIRKIPLVICGVLVGTSVLLFRIALDSSARGLPFDYSFTLHFPTFFYYMTYSYMFHVTRLNNLHRHPLIVGLLSVIIETASSIVELSIRHYFLRDIITLPILNEVVIIAIIRSFFALGFFYAIKLHEAEISSIQQQKQNQHMLLLISGLYEESIQLKKSLKDAEEITRDCYELYENLLNNECSLDSEGLTQKILGIAGQVHEIKKDNQRIYSGLSEMISAENSTDYMSITEIGNIIIQTNHKYAQSLGKDIKFILNIEDSIPSLHVYTTLSLVNNLVSNAVESIKNTGLIKISISRSAKHIEFKVFDTGAGIPKRKTELIFKPGYTTKYDVTGKPSTGMGLPYAKEVVNNLKGCIFVESNPEKNETVFTIQLPISSLVEKGW</sequence>
<dbReference type="EC" id="2.7.13.3" evidence="2"/>
<dbReference type="PANTHER" id="PTHR43547:SF10">
    <property type="entry name" value="SENSOR HISTIDINE KINASE DCUS"/>
    <property type="match status" value="1"/>
</dbReference>
<dbReference type="EMBL" id="JAEEGB010000012">
    <property type="protein sequence ID" value="MBI6873208.1"/>
    <property type="molecule type" value="Genomic_DNA"/>
</dbReference>
<feature type="transmembrane region" description="Helical" evidence="6">
    <location>
        <begin position="102"/>
        <end position="127"/>
    </location>
</feature>
<feature type="domain" description="Histidine kinase" evidence="7">
    <location>
        <begin position="306"/>
        <end position="410"/>
    </location>
</feature>
<evidence type="ECO:0000256" key="4">
    <source>
        <dbReference type="ARBA" id="ARBA00022777"/>
    </source>
</evidence>
<keyword evidence="5" id="KW-0902">Two-component regulatory system</keyword>
<dbReference type="Pfam" id="PF02518">
    <property type="entry name" value="HATPase_c"/>
    <property type="match status" value="1"/>
</dbReference>
<dbReference type="Gene3D" id="3.30.565.10">
    <property type="entry name" value="Histidine kinase-like ATPase, C-terminal domain"/>
    <property type="match status" value="1"/>
</dbReference>
<evidence type="ECO:0000256" key="6">
    <source>
        <dbReference type="SAM" id="Phobius"/>
    </source>
</evidence>
<comment type="catalytic activity">
    <reaction evidence="1">
        <text>ATP + protein L-histidine = ADP + protein N-phospho-L-histidine.</text>
        <dbReference type="EC" id="2.7.13.3"/>
    </reaction>
</comment>
<keyword evidence="4 8" id="KW-0418">Kinase</keyword>
<evidence type="ECO:0000313" key="9">
    <source>
        <dbReference type="Proteomes" id="UP000622687"/>
    </source>
</evidence>
<keyword evidence="9" id="KW-1185">Reference proteome</keyword>
<keyword evidence="6" id="KW-0472">Membrane</keyword>
<evidence type="ECO:0000313" key="8">
    <source>
        <dbReference type="EMBL" id="MBI6873208.1"/>
    </source>
</evidence>
<gene>
    <name evidence="8" type="ORF">I6U51_10885</name>
</gene>
<dbReference type="PROSITE" id="PS50109">
    <property type="entry name" value="HIS_KIN"/>
    <property type="match status" value="1"/>
</dbReference>
<dbReference type="Proteomes" id="UP000622687">
    <property type="component" value="Unassembled WGS sequence"/>
</dbReference>
<keyword evidence="3" id="KW-0597">Phosphoprotein</keyword>
<comment type="caution">
    <text evidence="8">The sequence shown here is derived from an EMBL/GenBank/DDBJ whole genome shotgun (WGS) entry which is preliminary data.</text>
</comment>
<feature type="transmembrane region" description="Helical" evidence="6">
    <location>
        <begin position="71"/>
        <end position="90"/>
    </location>
</feature>
<keyword evidence="4 8" id="KW-0808">Transferase</keyword>
<dbReference type="AlphaFoldDB" id="A0A934M537"/>
<feature type="transmembrane region" description="Helical" evidence="6">
    <location>
        <begin position="20"/>
        <end position="36"/>
    </location>
</feature>
<name>A0A934M537_9CLOT</name>
<feature type="transmembrane region" description="Helical" evidence="6">
    <location>
        <begin position="41"/>
        <end position="59"/>
    </location>
</feature>
<dbReference type="InterPro" id="IPR005467">
    <property type="entry name" value="His_kinase_dom"/>
</dbReference>
<evidence type="ECO:0000256" key="2">
    <source>
        <dbReference type="ARBA" id="ARBA00012438"/>
    </source>
</evidence>
<dbReference type="InterPro" id="IPR004358">
    <property type="entry name" value="Sig_transdc_His_kin-like_C"/>
</dbReference>
<keyword evidence="6" id="KW-0812">Transmembrane</keyword>
<organism evidence="8 9">
    <name type="scientific">Clostridium aciditolerans</name>
    <dbReference type="NCBI Taxonomy" id="339861"/>
    <lineage>
        <taxon>Bacteria</taxon>
        <taxon>Bacillati</taxon>
        <taxon>Bacillota</taxon>
        <taxon>Clostridia</taxon>
        <taxon>Eubacteriales</taxon>
        <taxon>Clostridiaceae</taxon>
        <taxon>Clostridium</taxon>
    </lineage>
</organism>
<proteinExistence type="predicted"/>
<dbReference type="SMART" id="SM00387">
    <property type="entry name" value="HATPase_c"/>
    <property type="match status" value="1"/>
</dbReference>
<dbReference type="PANTHER" id="PTHR43547">
    <property type="entry name" value="TWO-COMPONENT HISTIDINE KINASE"/>
    <property type="match status" value="1"/>
</dbReference>
<dbReference type="InterPro" id="IPR036890">
    <property type="entry name" value="HATPase_C_sf"/>
</dbReference>
<evidence type="ECO:0000256" key="5">
    <source>
        <dbReference type="ARBA" id="ARBA00023012"/>
    </source>
</evidence>